<feature type="compositionally biased region" description="Basic and acidic residues" evidence="2">
    <location>
        <begin position="575"/>
        <end position="586"/>
    </location>
</feature>
<feature type="region of interest" description="Disordered" evidence="2">
    <location>
        <begin position="709"/>
        <end position="742"/>
    </location>
</feature>
<feature type="compositionally biased region" description="Polar residues" evidence="2">
    <location>
        <begin position="462"/>
        <end position="475"/>
    </location>
</feature>
<feature type="compositionally biased region" description="Acidic residues" evidence="2">
    <location>
        <begin position="1269"/>
        <end position="1280"/>
    </location>
</feature>
<evidence type="ECO:0000313" key="5">
    <source>
        <dbReference type="Proteomes" id="UP000045706"/>
    </source>
</evidence>
<organism evidence="4 5">
    <name type="scientific">Verticillium longisporum</name>
    <name type="common">Verticillium dahliae var. longisporum</name>
    <dbReference type="NCBI Taxonomy" id="100787"/>
    <lineage>
        <taxon>Eukaryota</taxon>
        <taxon>Fungi</taxon>
        <taxon>Dikarya</taxon>
        <taxon>Ascomycota</taxon>
        <taxon>Pezizomycotina</taxon>
        <taxon>Sordariomycetes</taxon>
        <taxon>Hypocreomycetidae</taxon>
        <taxon>Glomerellales</taxon>
        <taxon>Plectosphaerellaceae</taxon>
        <taxon>Verticillium</taxon>
    </lineage>
</organism>
<dbReference type="PROSITE" id="PS00463">
    <property type="entry name" value="ZN2_CY6_FUNGAL_1"/>
    <property type="match status" value="1"/>
</dbReference>
<dbReference type="Gene3D" id="3.40.800.20">
    <property type="entry name" value="Histone deacetylase domain"/>
    <property type="match status" value="2"/>
</dbReference>
<feature type="region of interest" description="Disordered" evidence="2">
    <location>
        <begin position="391"/>
        <end position="638"/>
    </location>
</feature>
<dbReference type="PANTHER" id="PTHR10625:SF10">
    <property type="entry name" value="HISTONE DEACETYLASE HDAC1"/>
    <property type="match status" value="1"/>
</dbReference>
<evidence type="ECO:0000313" key="4">
    <source>
        <dbReference type="EMBL" id="CRK26843.1"/>
    </source>
</evidence>
<feature type="compositionally biased region" description="Polar residues" evidence="2">
    <location>
        <begin position="1210"/>
        <end position="1223"/>
    </location>
</feature>
<feature type="compositionally biased region" description="Acidic residues" evidence="2">
    <location>
        <begin position="1172"/>
        <end position="1183"/>
    </location>
</feature>
<dbReference type="PROSITE" id="PS50048">
    <property type="entry name" value="ZN2_CY6_FUNGAL_2"/>
    <property type="match status" value="1"/>
</dbReference>
<feature type="region of interest" description="Disordered" evidence="2">
    <location>
        <begin position="39"/>
        <end position="65"/>
    </location>
</feature>
<dbReference type="GO" id="GO:0008270">
    <property type="term" value="F:zinc ion binding"/>
    <property type="evidence" value="ECO:0007669"/>
    <property type="project" value="InterPro"/>
</dbReference>
<proteinExistence type="predicted"/>
<feature type="compositionally biased region" description="Low complexity" evidence="2">
    <location>
        <begin position="722"/>
        <end position="742"/>
    </location>
</feature>
<dbReference type="SUPFAM" id="SSF52768">
    <property type="entry name" value="Arginase/deacetylase"/>
    <property type="match status" value="2"/>
</dbReference>
<feature type="compositionally biased region" description="Basic and acidic residues" evidence="2">
    <location>
        <begin position="1323"/>
        <end position="1372"/>
    </location>
</feature>
<dbReference type="Pfam" id="PF00172">
    <property type="entry name" value="Zn_clus"/>
    <property type="match status" value="1"/>
</dbReference>
<feature type="compositionally biased region" description="Basic and acidic residues" evidence="2">
    <location>
        <begin position="407"/>
        <end position="422"/>
    </location>
</feature>
<dbReference type="Gene3D" id="4.10.240.10">
    <property type="entry name" value="Zn(2)-C6 fungal-type DNA-binding domain"/>
    <property type="match status" value="1"/>
</dbReference>
<feature type="compositionally biased region" description="Acidic residues" evidence="2">
    <location>
        <begin position="1224"/>
        <end position="1248"/>
    </location>
</feature>
<feature type="domain" description="Zn(2)-C6 fungal-type" evidence="3">
    <location>
        <begin position="642"/>
        <end position="674"/>
    </location>
</feature>
<dbReference type="CDD" id="cd00067">
    <property type="entry name" value="GAL4"/>
    <property type="match status" value="1"/>
</dbReference>
<dbReference type="PANTHER" id="PTHR10625">
    <property type="entry name" value="HISTONE DEACETYLASE HDAC1-RELATED"/>
    <property type="match status" value="1"/>
</dbReference>
<dbReference type="InterPro" id="IPR023696">
    <property type="entry name" value="Ureohydrolase_dom_sf"/>
</dbReference>
<feature type="compositionally biased region" description="Acidic residues" evidence="2">
    <location>
        <begin position="391"/>
        <end position="406"/>
    </location>
</feature>
<keyword evidence="1" id="KW-0539">Nucleus</keyword>
<dbReference type="GO" id="GO:0004407">
    <property type="term" value="F:histone deacetylase activity"/>
    <property type="evidence" value="ECO:0007669"/>
    <property type="project" value="TreeGrafter"/>
</dbReference>
<dbReference type="PRINTS" id="PR01270">
    <property type="entry name" value="HDASUPER"/>
</dbReference>
<reference evidence="5" key="1">
    <citation type="submission" date="2015-05" db="EMBL/GenBank/DDBJ databases">
        <authorList>
            <person name="Fogelqvist Johan"/>
        </authorList>
    </citation>
    <scope>NUCLEOTIDE SEQUENCE [LARGE SCALE GENOMIC DNA]</scope>
</reference>
<dbReference type="Proteomes" id="UP000045706">
    <property type="component" value="Unassembled WGS sequence"/>
</dbReference>
<feature type="compositionally biased region" description="Basic and acidic residues" evidence="2">
    <location>
        <begin position="1148"/>
        <end position="1170"/>
    </location>
</feature>
<dbReference type="Pfam" id="PF00850">
    <property type="entry name" value="Hist_deacetyl"/>
    <property type="match status" value="2"/>
</dbReference>
<evidence type="ECO:0000256" key="1">
    <source>
        <dbReference type="ARBA" id="ARBA00023242"/>
    </source>
</evidence>
<feature type="compositionally biased region" description="Acidic residues" evidence="2">
    <location>
        <begin position="521"/>
        <end position="532"/>
    </location>
</feature>
<feature type="region of interest" description="Disordered" evidence="2">
    <location>
        <begin position="1140"/>
        <end position="1372"/>
    </location>
</feature>
<feature type="compositionally biased region" description="Polar residues" evidence="2">
    <location>
        <begin position="52"/>
        <end position="65"/>
    </location>
</feature>
<feature type="compositionally biased region" description="Basic and acidic residues" evidence="2">
    <location>
        <begin position="594"/>
        <end position="626"/>
    </location>
</feature>
<feature type="compositionally biased region" description="Basic residues" evidence="2">
    <location>
        <begin position="629"/>
        <end position="638"/>
    </location>
</feature>
<dbReference type="GO" id="GO:0031507">
    <property type="term" value="P:heterochromatin formation"/>
    <property type="evidence" value="ECO:0007669"/>
    <property type="project" value="TreeGrafter"/>
</dbReference>
<evidence type="ECO:0000256" key="2">
    <source>
        <dbReference type="SAM" id="MobiDB-lite"/>
    </source>
</evidence>
<dbReference type="InterPro" id="IPR001138">
    <property type="entry name" value="Zn2Cys6_DnaBD"/>
</dbReference>
<dbReference type="InterPro" id="IPR023801">
    <property type="entry name" value="His_deacetylse_dom"/>
</dbReference>
<feature type="compositionally biased region" description="Basic and acidic residues" evidence="2">
    <location>
        <begin position="1249"/>
        <end position="1264"/>
    </location>
</feature>
<feature type="compositionally biased region" description="Basic and acidic residues" evidence="2">
    <location>
        <begin position="501"/>
        <end position="516"/>
    </location>
</feature>
<evidence type="ECO:0000259" key="3">
    <source>
        <dbReference type="PROSITE" id="PS50048"/>
    </source>
</evidence>
<feature type="compositionally biased region" description="Low complexity" evidence="2">
    <location>
        <begin position="565"/>
        <end position="574"/>
    </location>
</feature>
<dbReference type="GO" id="GO:0000981">
    <property type="term" value="F:DNA-binding transcription factor activity, RNA polymerase II-specific"/>
    <property type="evidence" value="ECO:0007669"/>
    <property type="project" value="InterPro"/>
</dbReference>
<feature type="region of interest" description="Disordered" evidence="2">
    <location>
        <begin position="1"/>
        <end position="20"/>
    </location>
</feature>
<feature type="compositionally biased region" description="Basic and acidic residues" evidence="2">
    <location>
        <begin position="442"/>
        <end position="459"/>
    </location>
</feature>
<name>A0A0G4LXN4_VERLO</name>
<dbReference type="InterPro" id="IPR036864">
    <property type="entry name" value="Zn2-C6_fun-type_DNA-bd_sf"/>
</dbReference>
<dbReference type="InterPro" id="IPR037138">
    <property type="entry name" value="His_deacetylse_dom_sf"/>
</dbReference>
<dbReference type="EMBL" id="CVQI01019668">
    <property type="protein sequence ID" value="CRK26843.1"/>
    <property type="molecule type" value="Genomic_DNA"/>
</dbReference>
<protein>
    <recommendedName>
        <fullName evidence="3">Zn(2)-C6 fungal-type domain-containing protein</fullName>
    </recommendedName>
</protein>
<feature type="compositionally biased region" description="Acidic residues" evidence="2">
    <location>
        <begin position="476"/>
        <end position="500"/>
    </location>
</feature>
<gene>
    <name evidence="4" type="ORF">BN1723_013895</name>
</gene>
<accession>A0A0G4LXN4</accession>
<dbReference type="SUPFAM" id="SSF57701">
    <property type="entry name" value="Zn2/Cys6 DNA-binding domain"/>
    <property type="match status" value="1"/>
</dbReference>
<sequence>MKPHRNASDTDRLSPDSGARLHTDAVRYLVGVQPWQNKVKQQAKADDDQADTTSTIASPSPSLSHTWAEPSISLAIGQPHLAHRTATHRIEYLRPTNPEDLDALPQRASFNTALIPPNEGPVAQKSVVASQGAVPVNDTNINIEGSGFCYVNDIVLGIIELLRFMKRVLYIDIDVHHGDGVEEAFYTTDRVMTVSFHKYGEYFPGTGELRDIGIGPGKYYSVNFPLRDGINDQSYKSIFEPVIEHVMKFYQPEAVVLQCGGDSLSGDRLGCFNLSMEGHANCVSYVKSFGLPTLVLGGGGYTMRNVARTWAFETGVLVGQHMERQLPYNEYYEYYAPDFDLDVRPSNMENSNSTEYLEKVKAALIDNLRHTAPAPSVQMQDVPRQPFGGMTEEEEAELNDLDEDENADTRMTQDRWDKRVQNDAEFEESDDEDMDAANGMTRPREAKKRAFNDFSKGEEEANSTAPTPVNGTSAEETADAEPIEDADVTIEKPAEEDEPVEKEAAAEKEAKPKEDQPAVDGDGDVGMDDTADAAETTTIKKEDVEPEAATETGQTSKPASRKATPETAPAPATEEPAKEAESKTEPETAAPETGKTDEAPKEDEAADKMDVDEEPAKESKAGESQHRYTMQKRKTHNKSRRGCVNCKKRHVKCDEQGPPCANCVIRKTTSTCFYPKSAKDLARDTIKEISIRPKSDTCKTRGPSVVTVTYHGSSKPEDTTQSVGHRSSQSLSRSMSPSPAAFSSISSNERLLELELMHRWSTRTWAVLYSIPEDQPFLQVVLPRAGLRHAYVMDGIFAITALDLARERGPTEARVYRRAALEYSNKASVDFRYNLSDITADNICYLFYFAMISAFFNFAMPPLPTEQLTCTDRITIAFDMILGASRIAWTNFEWMIQGPDSTSIVMERYTVDLNLVNEIDGDTMIALNHLSTVVRELRCYVNDIVLGIIELLRFMKRVLYIDIDVHHGDGVEEAFYTTDRVMTVSFHKYGEYFPGTGELRDIGIGPGKYYSVNFPLRDGINDQSYKSIFEPVIEHVMKFYQPEAVVLQCGGDSLSGDRLGCFNLSMEGHANCVSYVKSFGLPTLVLGGGGYTMRNVARTWAFETGVLVGQHMERQLPYNEYYEYYAPDFDLDVRPGGMTEEEEAELNDLDKDENADTRMTQDRWDKRVQNDAEFEESEDEDMDAANGMTRPRGAKKRAFNDFSKGEEEANSTAPTPVNGTSAEETADPEPTEDADVTIEKPAEEDEPVEKEAAAEKEATPKEDQPAVDGDGDVGMDDTADAAETTTIKKEDVEPEAAAETEQTSKPASRKATPEKAPAPATEEPTKEAESKTEPETAAPETEKTDEAPKEDEVADKMDVDEEPAKESKAGES</sequence>
<dbReference type="InterPro" id="IPR000286">
    <property type="entry name" value="HDACs"/>
</dbReference>
<dbReference type="SMART" id="SM00066">
    <property type="entry name" value="GAL4"/>
    <property type="match status" value="1"/>
</dbReference>
<feature type="compositionally biased region" description="Acidic residues" evidence="2">
    <location>
        <begin position="424"/>
        <end position="435"/>
    </location>
</feature>
<dbReference type="GO" id="GO:0070210">
    <property type="term" value="C:Rpd3L-Expanded complex"/>
    <property type="evidence" value="ECO:0007669"/>
    <property type="project" value="TreeGrafter"/>
</dbReference>